<dbReference type="PATRIC" id="fig|55802.8.peg.2641"/>
<evidence type="ECO:0000256" key="3">
    <source>
        <dbReference type="ARBA" id="ARBA00022475"/>
    </source>
</evidence>
<dbReference type="GO" id="GO:0005524">
    <property type="term" value="F:ATP binding"/>
    <property type="evidence" value="ECO:0007669"/>
    <property type="project" value="UniProtKB-KW"/>
</dbReference>
<evidence type="ECO:0000256" key="5">
    <source>
        <dbReference type="ARBA" id="ARBA00022741"/>
    </source>
</evidence>
<dbReference type="InterPro" id="IPR017871">
    <property type="entry name" value="ABC_transporter-like_CS"/>
</dbReference>
<evidence type="ECO:0000256" key="6">
    <source>
        <dbReference type="ARBA" id="ARBA00022840"/>
    </source>
</evidence>
<dbReference type="STRING" id="55802.TBCH5v1_2655"/>
<keyword evidence="2" id="KW-0813">Transport</keyword>
<reference evidence="10 11" key="1">
    <citation type="journal article" date="2016" name="Genome Announc.">
        <title>Complete genome sequence of the hyperthermophilic and piezophilic archaeon Thermococcus barophilus Ch5, capable of growth at the expense of hydrogenogenesis from carbon monoxide and formate.</title>
        <authorList>
            <person name="Oger P."/>
            <person name="Sokolova T.G."/>
            <person name="Kozhevnikova D.A."/>
            <person name="Taranov E.A."/>
            <person name="Vannier P."/>
            <person name="Lee H.S."/>
            <person name="Kwon K.K."/>
            <person name="Kang S.G."/>
            <person name="Lee J.H."/>
            <person name="Bonch-Osmolovskaya E.A."/>
            <person name="Lebedinsky A.V."/>
        </authorList>
    </citation>
    <scope>NUCLEOTIDE SEQUENCE [LARGE SCALE GENOMIC DNA]</scope>
    <source>
        <strain evidence="11">Ch5</strain>
    </source>
</reference>
<dbReference type="GO" id="GO:0015833">
    <property type="term" value="P:peptide transport"/>
    <property type="evidence" value="ECO:0007669"/>
    <property type="project" value="InterPro"/>
</dbReference>
<name>A0A0S1XFH2_THEBA</name>
<sequence length="323" mass="36252">MGNEHILEVKNLVVHYLTARGPLPAVNDVSFSIEKGRIVGVVGESGSGKTTLALAILRQLPRLTRIHKGSVMFYGIDLVKLSEKEMNEIRWKKISYVPQAALNALNPTMKIIDHFIETGNAHGINDKKLIVEKAVEIMKMLNLESERVLYGYPHELSGGMKQRVLIALSMIFEPELLILDEPTTALDLLTQRLILDLIKDLHRRTHMTVMFITHDIATIADIADDVIVMYAGKLMEKGDVFTVFKNPHHPYTKALMSSIPDLTGDINKMRSIPGSLPDLINPPSGCIFHPRCPYAFEKCKREEPPAVEIKPGHVVSCWLYSEQ</sequence>
<proteinExistence type="predicted"/>
<dbReference type="CDD" id="cd03257">
    <property type="entry name" value="ABC_NikE_OppD_transporters"/>
    <property type="match status" value="1"/>
</dbReference>
<evidence type="ECO:0000256" key="4">
    <source>
        <dbReference type="ARBA" id="ARBA00022519"/>
    </source>
</evidence>
<dbReference type="NCBIfam" id="TIGR01727">
    <property type="entry name" value="oligo_HPY"/>
    <property type="match status" value="1"/>
</dbReference>
<keyword evidence="4" id="KW-0997">Cell inner membrane</keyword>
<dbReference type="InterPro" id="IPR027417">
    <property type="entry name" value="P-loop_NTPase"/>
</dbReference>
<comment type="subcellular location">
    <subcellularLocation>
        <location evidence="1">Cell membrane</location>
        <topology evidence="1">Peripheral membrane protein</topology>
    </subcellularLocation>
</comment>
<dbReference type="EMBL" id="CP013050">
    <property type="protein sequence ID" value="ALM76543.1"/>
    <property type="molecule type" value="Genomic_DNA"/>
</dbReference>
<dbReference type="AlphaFoldDB" id="A0A0S1XFH2"/>
<keyword evidence="5" id="KW-0547">Nucleotide-binding</keyword>
<dbReference type="Pfam" id="PF08352">
    <property type="entry name" value="oligo_HPY"/>
    <property type="match status" value="1"/>
</dbReference>
<dbReference type="SMART" id="SM00382">
    <property type="entry name" value="AAA"/>
    <property type="match status" value="1"/>
</dbReference>
<evidence type="ECO:0000256" key="8">
    <source>
        <dbReference type="ARBA" id="ARBA00023136"/>
    </source>
</evidence>
<dbReference type="InterPro" id="IPR013563">
    <property type="entry name" value="Oligopep_ABC_C"/>
</dbReference>
<evidence type="ECO:0000259" key="9">
    <source>
        <dbReference type="PROSITE" id="PS50893"/>
    </source>
</evidence>
<evidence type="ECO:0000313" key="10">
    <source>
        <dbReference type="EMBL" id="ALM76543.1"/>
    </source>
</evidence>
<dbReference type="SUPFAM" id="SSF52540">
    <property type="entry name" value="P-loop containing nucleoside triphosphate hydrolases"/>
    <property type="match status" value="1"/>
</dbReference>
<evidence type="ECO:0000256" key="1">
    <source>
        <dbReference type="ARBA" id="ARBA00004202"/>
    </source>
</evidence>
<feature type="domain" description="ABC transporter" evidence="9">
    <location>
        <begin position="7"/>
        <end position="256"/>
    </location>
</feature>
<accession>A0A0S1XFH2</accession>
<dbReference type="GO" id="GO:0005886">
    <property type="term" value="C:plasma membrane"/>
    <property type="evidence" value="ECO:0007669"/>
    <property type="project" value="UniProtKB-SubCell"/>
</dbReference>
<dbReference type="GeneID" id="26137859"/>
<organism evidence="10 11">
    <name type="scientific">Thermococcus barophilus</name>
    <dbReference type="NCBI Taxonomy" id="55802"/>
    <lineage>
        <taxon>Archaea</taxon>
        <taxon>Methanobacteriati</taxon>
        <taxon>Methanobacteriota</taxon>
        <taxon>Thermococci</taxon>
        <taxon>Thermococcales</taxon>
        <taxon>Thermococcaceae</taxon>
        <taxon>Thermococcus</taxon>
    </lineage>
</organism>
<dbReference type="PANTHER" id="PTHR43297">
    <property type="entry name" value="OLIGOPEPTIDE TRANSPORT ATP-BINDING PROTEIN APPD"/>
    <property type="match status" value="1"/>
</dbReference>
<evidence type="ECO:0000256" key="2">
    <source>
        <dbReference type="ARBA" id="ARBA00022448"/>
    </source>
</evidence>
<keyword evidence="6 10" id="KW-0067">ATP-binding</keyword>
<dbReference type="FunFam" id="3.40.50.300:FF:000016">
    <property type="entry name" value="Oligopeptide ABC transporter ATP-binding component"/>
    <property type="match status" value="1"/>
</dbReference>
<protein>
    <submittedName>
        <fullName evidence="10">Peptide ABC transporter ATP-binding protein, Nickel transport</fullName>
    </submittedName>
</protein>
<dbReference type="Pfam" id="PF00005">
    <property type="entry name" value="ABC_tran"/>
    <property type="match status" value="1"/>
</dbReference>
<dbReference type="PROSITE" id="PS50893">
    <property type="entry name" value="ABC_TRANSPORTER_2"/>
    <property type="match status" value="1"/>
</dbReference>
<dbReference type="PROSITE" id="PS00211">
    <property type="entry name" value="ABC_TRANSPORTER_1"/>
    <property type="match status" value="1"/>
</dbReference>
<dbReference type="Proteomes" id="UP000066042">
    <property type="component" value="Chromosome"/>
</dbReference>
<dbReference type="InterPro" id="IPR003593">
    <property type="entry name" value="AAA+_ATPase"/>
</dbReference>
<keyword evidence="3" id="KW-1003">Cell membrane</keyword>
<gene>
    <name evidence="10" type="ORF">TBCH5v1_2655</name>
</gene>
<dbReference type="Gene3D" id="3.40.50.300">
    <property type="entry name" value="P-loop containing nucleotide triphosphate hydrolases"/>
    <property type="match status" value="1"/>
</dbReference>
<keyword evidence="7" id="KW-1278">Translocase</keyword>
<dbReference type="GO" id="GO:0016887">
    <property type="term" value="F:ATP hydrolysis activity"/>
    <property type="evidence" value="ECO:0007669"/>
    <property type="project" value="InterPro"/>
</dbReference>
<dbReference type="RefSeq" id="WP_056934904.1">
    <property type="nucleotide sequence ID" value="NZ_CP013050.1"/>
</dbReference>
<keyword evidence="8" id="KW-0472">Membrane</keyword>
<dbReference type="InterPro" id="IPR003439">
    <property type="entry name" value="ABC_transporter-like_ATP-bd"/>
</dbReference>
<dbReference type="InterPro" id="IPR050388">
    <property type="entry name" value="ABC_Ni/Peptide_Import"/>
</dbReference>
<evidence type="ECO:0000313" key="11">
    <source>
        <dbReference type="Proteomes" id="UP000066042"/>
    </source>
</evidence>
<dbReference type="PANTHER" id="PTHR43297:SF14">
    <property type="entry name" value="ATPASE AAA-TYPE CORE DOMAIN-CONTAINING PROTEIN"/>
    <property type="match status" value="1"/>
</dbReference>
<evidence type="ECO:0000256" key="7">
    <source>
        <dbReference type="ARBA" id="ARBA00022967"/>
    </source>
</evidence>